<name>A0A7R6PX04_9BACT</name>
<dbReference type="PANTHER" id="PTHR30404:SF0">
    <property type="entry name" value="N-ACETYLMURAMOYL-L-ALANINE AMIDASE AMIC"/>
    <property type="match status" value="1"/>
</dbReference>
<dbReference type="CDD" id="cd02696">
    <property type="entry name" value="MurNAc-LAA"/>
    <property type="match status" value="1"/>
</dbReference>
<evidence type="ECO:0000313" key="5">
    <source>
        <dbReference type="EMBL" id="BBB32210.1"/>
    </source>
</evidence>
<dbReference type="KEGG" id="thyd:TTHT_0632"/>
<evidence type="ECO:0000256" key="3">
    <source>
        <dbReference type="ARBA" id="ARBA00022801"/>
    </source>
</evidence>
<dbReference type="RefSeq" id="WP_201328551.1">
    <property type="nucleotide sequence ID" value="NZ_AP017470.1"/>
</dbReference>
<dbReference type="Pfam" id="PF01520">
    <property type="entry name" value="Amidase_3"/>
    <property type="match status" value="1"/>
</dbReference>
<dbReference type="SUPFAM" id="SSF53187">
    <property type="entry name" value="Zn-dependent exopeptidases"/>
    <property type="match status" value="1"/>
</dbReference>
<comment type="catalytic activity">
    <reaction evidence="1">
        <text>Hydrolyzes the link between N-acetylmuramoyl residues and L-amino acid residues in certain cell-wall glycopeptides.</text>
        <dbReference type="EC" id="3.5.1.28"/>
    </reaction>
</comment>
<dbReference type="GO" id="GO:0009253">
    <property type="term" value="P:peptidoglycan catabolic process"/>
    <property type="evidence" value="ECO:0007669"/>
    <property type="project" value="InterPro"/>
</dbReference>
<dbReference type="SMART" id="SM00646">
    <property type="entry name" value="Ami_3"/>
    <property type="match status" value="1"/>
</dbReference>
<evidence type="ECO:0000256" key="1">
    <source>
        <dbReference type="ARBA" id="ARBA00001561"/>
    </source>
</evidence>
<evidence type="ECO:0000259" key="4">
    <source>
        <dbReference type="SMART" id="SM00646"/>
    </source>
</evidence>
<dbReference type="Proteomes" id="UP000595564">
    <property type="component" value="Chromosome"/>
</dbReference>
<dbReference type="GO" id="GO:0008745">
    <property type="term" value="F:N-acetylmuramoyl-L-alanine amidase activity"/>
    <property type="evidence" value="ECO:0007669"/>
    <property type="project" value="UniProtKB-EC"/>
</dbReference>
<dbReference type="Gene3D" id="3.40.630.40">
    <property type="entry name" value="Zn-dependent exopeptidases"/>
    <property type="match status" value="1"/>
</dbReference>
<reference evidence="5 6" key="1">
    <citation type="journal article" date="2012" name="Extremophiles">
        <title>Thermotomaculum hydrothermale gen. nov., sp. nov., a novel heterotrophic thermophile within the phylum Acidobacteria from a deep-sea hydrothermal vent chimney in the Southern Okinawa Trough.</title>
        <authorList>
            <person name="Izumi H."/>
            <person name="Nunoura T."/>
            <person name="Miyazaki M."/>
            <person name="Mino S."/>
            <person name="Toki T."/>
            <person name="Takai K."/>
            <person name="Sako Y."/>
            <person name="Sawabe T."/>
            <person name="Nakagawa S."/>
        </authorList>
    </citation>
    <scope>NUCLEOTIDE SEQUENCE [LARGE SCALE GENOMIC DNA]</scope>
    <source>
        <strain evidence="5 6">AC55</strain>
    </source>
</reference>
<dbReference type="AlphaFoldDB" id="A0A7R6PX04"/>
<evidence type="ECO:0000313" key="6">
    <source>
        <dbReference type="Proteomes" id="UP000595564"/>
    </source>
</evidence>
<accession>A0A7R6PX04</accession>
<dbReference type="EC" id="3.5.1.28" evidence="2"/>
<proteinExistence type="predicted"/>
<evidence type="ECO:0000256" key="2">
    <source>
        <dbReference type="ARBA" id="ARBA00011901"/>
    </source>
</evidence>
<dbReference type="InterPro" id="IPR002508">
    <property type="entry name" value="MurNAc-LAA_cat"/>
</dbReference>
<protein>
    <recommendedName>
        <fullName evidence="2">N-acetylmuramoyl-L-alanine amidase</fullName>
        <ecNumber evidence="2">3.5.1.28</ecNumber>
    </recommendedName>
</protein>
<dbReference type="EMBL" id="AP017470">
    <property type="protein sequence ID" value="BBB32210.1"/>
    <property type="molecule type" value="Genomic_DNA"/>
</dbReference>
<dbReference type="InterPro" id="IPR050695">
    <property type="entry name" value="N-acetylmuramoyl_amidase_3"/>
</dbReference>
<gene>
    <name evidence="5" type="ORF">TTHT_0632</name>
</gene>
<feature type="domain" description="MurNAc-LAA" evidence="4">
    <location>
        <begin position="414"/>
        <end position="565"/>
    </location>
</feature>
<sequence>MGKRTLILLFLINTIFLFASTVVYLKKEGNFSLYAYLTKSDGIQLVVKTKSSASKNTVRKIYANSKKAKIRYKRSIRTRRFYIKYQDLKDIYKEIVIKKLFPYDYFKNGYYYHKVRYKGAESLWRVAVWFTGDGMNYKKIKKINKLRKNSLYYKTTVKIPENLLLSFLKPEKKKKSGKNNLNSGKKEAKPLLEYRKDKKGEYAIYRLKKGEALYSAVVVRFTGRLDADSVMELAYKIAERSGIKDVTDIPVGYPIKIPVEYLLPEYKPKNSKEYKQYESDLKESELLASKQKIEKSKNLEGVYVILDPGHGGADTGAMYNGVWEDDYMYDIVCRIKRILETKTKAVVIPTVWDKSSGYKIFNTKKIKLDRDEYLMTTPKFNLNSKLASKVGVNLRWYLANYLNSKRIKSGVNPSKIVFISFHADALYKKVRGTMIYIPYAGLYRKKAGRRNRVYLKYYEVRVKPFYTFTKKEVSVSEGLSRKLAYKIIDNLKNNGITVHKEKPVREFIFRSRYSRPFVPAVIRYNKVMIKMLIEVGNLKNKKDAKSIANPEFREKFAETVVQSLLEFYGNK</sequence>
<dbReference type="PANTHER" id="PTHR30404">
    <property type="entry name" value="N-ACETYLMURAMOYL-L-ALANINE AMIDASE"/>
    <property type="match status" value="1"/>
</dbReference>
<keyword evidence="6" id="KW-1185">Reference proteome</keyword>
<organism evidence="5 6">
    <name type="scientific">Thermotomaculum hydrothermale</name>
    <dbReference type="NCBI Taxonomy" id="981385"/>
    <lineage>
        <taxon>Bacteria</taxon>
        <taxon>Pseudomonadati</taxon>
        <taxon>Acidobacteriota</taxon>
        <taxon>Holophagae</taxon>
        <taxon>Thermotomaculales</taxon>
        <taxon>Thermotomaculaceae</taxon>
        <taxon>Thermotomaculum</taxon>
    </lineage>
</organism>
<keyword evidence="3" id="KW-0378">Hydrolase</keyword>
<dbReference type="GO" id="GO:0030288">
    <property type="term" value="C:outer membrane-bounded periplasmic space"/>
    <property type="evidence" value="ECO:0007669"/>
    <property type="project" value="TreeGrafter"/>
</dbReference>